<dbReference type="Proteomes" id="UP001156932">
    <property type="component" value="Segment"/>
</dbReference>
<evidence type="ECO:0000313" key="3">
    <source>
        <dbReference type="Proteomes" id="UP001156932"/>
    </source>
</evidence>
<keyword evidence="1" id="KW-1133">Transmembrane helix</keyword>
<feature type="transmembrane region" description="Helical" evidence="1">
    <location>
        <begin position="6"/>
        <end position="26"/>
    </location>
</feature>
<accession>A0A9E8VBX6</accession>
<proteinExistence type="predicted"/>
<reference evidence="2 3" key="1">
    <citation type="submission" date="2022-10" db="EMBL/GenBank/DDBJ databases">
        <title>Evolutionary Diversification of Methanotrophic Ca. Methanophagales (ANME-1) and Their Expansive Virome.</title>
        <authorList>
            <person name="Laso-Perez R."/>
            <person name="Wu F."/>
            <person name="Cremiere A."/>
            <person name="Speth D.R."/>
            <person name="Magyar J.S."/>
            <person name="Krupovic M."/>
            <person name="Orphan V.J."/>
        </authorList>
    </citation>
    <scope>NUCLEOTIDE SEQUENCE [LARGE SCALE GENOMIC DNA]</scope>
</reference>
<protein>
    <submittedName>
        <fullName evidence="2">Uncharacterized protein</fullName>
    </submittedName>
</protein>
<feature type="transmembrane region" description="Helical" evidence="1">
    <location>
        <begin position="66"/>
        <end position="91"/>
    </location>
</feature>
<keyword evidence="1" id="KW-0472">Membrane</keyword>
<name>A0A9E8VBX6_9VIRU</name>
<evidence type="ECO:0000313" key="2">
    <source>
        <dbReference type="EMBL" id="WAE39673.1"/>
    </source>
</evidence>
<organism evidence="2 3">
    <name type="scientific">Methanophagales virus GBV303</name>
    <dbReference type="NCBI Taxonomy" id="2986514"/>
    <lineage>
        <taxon>Viruses</taxon>
        <taxon>Viruses incertae sedis</taxon>
        <taxon>Itzamnaviridae</taxon>
        <taxon>Demiitzamnavirus</taxon>
        <taxon>Demiitzamnavirus mexicoense</taxon>
    </lineage>
</organism>
<dbReference type="EMBL" id="OP880254">
    <property type="protein sequence ID" value="WAE39673.1"/>
    <property type="molecule type" value="Genomic_DNA"/>
</dbReference>
<gene>
    <name evidence="2" type="ORF">NNKAGPMP_00037</name>
</gene>
<keyword evidence="3" id="KW-1185">Reference proteome</keyword>
<sequence length="114" mass="12219">MPLSDAVVIPILASLGLPLFYLAGQVIKKAFRAKDCKLLVVGASLCGVVFGGLLGLGLTLSGSPYYGALLAGVAIISQEFSLIGVLFWGLAVKIERRKKRREEVMPNGMEQIER</sequence>
<evidence type="ECO:0000256" key="1">
    <source>
        <dbReference type="SAM" id="Phobius"/>
    </source>
</evidence>
<keyword evidence="1" id="KW-0812">Transmembrane</keyword>
<feature type="transmembrane region" description="Helical" evidence="1">
    <location>
        <begin position="38"/>
        <end position="60"/>
    </location>
</feature>